<feature type="DNA-binding region" description="HMG box" evidence="3">
    <location>
        <begin position="37"/>
        <end position="104"/>
    </location>
</feature>
<evidence type="ECO:0000256" key="4">
    <source>
        <dbReference type="SAM" id="MobiDB-lite"/>
    </source>
</evidence>
<comment type="caution">
    <text evidence="6">The sequence shown here is derived from an EMBL/GenBank/DDBJ whole genome shotgun (WGS) entry which is preliminary data.</text>
</comment>
<dbReference type="GO" id="GO:0000978">
    <property type="term" value="F:RNA polymerase II cis-regulatory region sequence-specific DNA binding"/>
    <property type="evidence" value="ECO:0007669"/>
    <property type="project" value="TreeGrafter"/>
</dbReference>
<keyword evidence="1 3" id="KW-0238">DNA-binding</keyword>
<dbReference type="AlphaFoldDB" id="A0A550CJ55"/>
<feature type="compositionally biased region" description="Basic and acidic residues" evidence="4">
    <location>
        <begin position="103"/>
        <end position="113"/>
    </location>
</feature>
<sequence>MTFFRTVRLVVDDAEYDFPLPEIGSSEVPRPKKDGKIPRPPNQWIVWRAAFMKACLSYGKMLPGGLCTHAHLIWEGLSPEEKKPWADEAKRIAEEHKRLYPDYKFHPVHDPAKRKSRAQKKSAAVQRSTSPEDEGAPTPAPNTPYAPNNTLSSPPHYTWAADDSHVTSGPGSLSPASIHAGRPAIMLPHLERTRTERALRAMEDVDHPHAVRAMPSLVLSARWYDTQGTICPPALRLDPRDTRHTHRVLPSMALTPPVCPPTPRSVSDNDLAPIAKVRRTGTAFEDSRRAAAHNTWPASVAQWPTARQSHDTPVVAVAKGSDGYPLQVSTCGKKRARCASGTSQSNFRAFRRASLCEK</sequence>
<dbReference type="Pfam" id="PF00505">
    <property type="entry name" value="HMG_box"/>
    <property type="match status" value="1"/>
</dbReference>
<proteinExistence type="predicted"/>
<reference evidence="6 7" key="1">
    <citation type="journal article" date="2019" name="New Phytol.">
        <title>Comparative genomics reveals unique wood-decay strategies and fruiting body development in the Schizophyllaceae.</title>
        <authorList>
            <person name="Almasi E."/>
            <person name="Sahu N."/>
            <person name="Krizsan K."/>
            <person name="Balint B."/>
            <person name="Kovacs G.M."/>
            <person name="Kiss B."/>
            <person name="Cseklye J."/>
            <person name="Drula E."/>
            <person name="Henrissat B."/>
            <person name="Nagy I."/>
            <person name="Chovatia M."/>
            <person name="Adam C."/>
            <person name="LaButti K."/>
            <person name="Lipzen A."/>
            <person name="Riley R."/>
            <person name="Grigoriev I.V."/>
            <person name="Nagy L.G."/>
        </authorList>
    </citation>
    <scope>NUCLEOTIDE SEQUENCE [LARGE SCALE GENOMIC DNA]</scope>
    <source>
        <strain evidence="6 7">NL-1724</strain>
    </source>
</reference>
<dbReference type="Gene3D" id="1.10.30.10">
    <property type="entry name" value="High mobility group box domain"/>
    <property type="match status" value="1"/>
</dbReference>
<dbReference type="STRING" id="97359.A0A550CJ55"/>
<dbReference type="InterPro" id="IPR036910">
    <property type="entry name" value="HMG_box_dom_sf"/>
</dbReference>
<name>A0A550CJ55_9AGAR</name>
<dbReference type="Proteomes" id="UP000320762">
    <property type="component" value="Unassembled WGS sequence"/>
</dbReference>
<dbReference type="SMART" id="SM00398">
    <property type="entry name" value="HMG"/>
    <property type="match status" value="1"/>
</dbReference>
<feature type="region of interest" description="Disordered" evidence="4">
    <location>
        <begin position="103"/>
        <end position="180"/>
    </location>
</feature>
<dbReference type="EMBL" id="VDMD01000006">
    <property type="protein sequence ID" value="TRM64813.1"/>
    <property type="molecule type" value="Genomic_DNA"/>
</dbReference>
<protein>
    <recommendedName>
        <fullName evidence="5">HMG box domain-containing protein</fullName>
    </recommendedName>
</protein>
<dbReference type="OrthoDB" id="6247875at2759"/>
<evidence type="ECO:0000256" key="1">
    <source>
        <dbReference type="ARBA" id="ARBA00023125"/>
    </source>
</evidence>
<feature type="domain" description="HMG box" evidence="5">
    <location>
        <begin position="37"/>
        <end position="104"/>
    </location>
</feature>
<dbReference type="GO" id="GO:0001228">
    <property type="term" value="F:DNA-binding transcription activator activity, RNA polymerase II-specific"/>
    <property type="evidence" value="ECO:0007669"/>
    <property type="project" value="TreeGrafter"/>
</dbReference>
<gene>
    <name evidence="6" type="ORF">BD626DRAFT_536059</name>
</gene>
<dbReference type="PANTHER" id="PTHR10270:SF161">
    <property type="entry name" value="SEX-DETERMINING REGION Y PROTEIN"/>
    <property type="match status" value="1"/>
</dbReference>
<dbReference type="InterPro" id="IPR050140">
    <property type="entry name" value="SRY-related_HMG-box_TF-like"/>
</dbReference>
<keyword evidence="3" id="KW-0539">Nucleus</keyword>
<keyword evidence="7" id="KW-1185">Reference proteome</keyword>
<dbReference type="SUPFAM" id="SSF47095">
    <property type="entry name" value="HMG-box"/>
    <property type="match status" value="1"/>
</dbReference>
<evidence type="ECO:0000313" key="7">
    <source>
        <dbReference type="Proteomes" id="UP000320762"/>
    </source>
</evidence>
<accession>A0A550CJ55</accession>
<dbReference type="CDD" id="cd01389">
    <property type="entry name" value="HMG-box_ROX1-like"/>
    <property type="match status" value="1"/>
</dbReference>
<keyword evidence="2" id="KW-0804">Transcription</keyword>
<evidence type="ECO:0000256" key="3">
    <source>
        <dbReference type="PROSITE-ProRule" id="PRU00267"/>
    </source>
</evidence>
<dbReference type="GO" id="GO:0030154">
    <property type="term" value="P:cell differentiation"/>
    <property type="evidence" value="ECO:0007669"/>
    <property type="project" value="TreeGrafter"/>
</dbReference>
<dbReference type="PROSITE" id="PS50118">
    <property type="entry name" value="HMG_BOX_2"/>
    <property type="match status" value="1"/>
</dbReference>
<dbReference type="InterPro" id="IPR009071">
    <property type="entry name" value="HMG_box_dom"/>
</dbReference>
<evidence type="ECO:0000259" key="5">
    <source>
        <dbReference type="PROSITE" id="PS50118"/>
    </source>
</evidence>
<organism evidence="6 7">
    <name type="scientific">Schizophyllum amplum</name>
    <dbReference type="NCBI Taxonomy" id="97359"/>
    <lineage>
        <taxon>Eukaryota</taxon>
        <taxon>Fungi</taxon>
        <taxon>Dikarya</taxon>
        <taxon>Basidiomycota</taxon>
        <taxon>Agaricomycotina</taxon>
        <taxon>Agaricomycetes</taxon>
        <taxon>Agaricomycetidae</taxon>
        <taxon>Agaricales</taxon>
        <taxon>Schizophyllaceae</taxon>
        <taxon>Schizophyllum</taxon>
    </lineage>
</organism>
<dbReference type="PANTHER" id="PTHR10270">
    <property type="entry name" value="SOX TRANSCRIPTION FACTOR"/>
    <property type="match status" value="1"/>
</dbReference>
<feature type="compositionally biased region" description="Polar residues" evidence="4">
    <location>
        <begin position="166"/>
        <end position="175"/>
    </location>
</feature>
<evidence type="ECO:0000256" key="2">
    <source>
        <dbReference type="ARBA" id="ARBA00023163"/>
    </source>
</evidence>
<evidence type="ECO:0000313" key="6">
    <source>
        <dbReference type="EMBL" id="TRM64813.1"/>
    </source>
</evidence>
<dbReference type="GO" id="GO:0005634">
    <property type="term" value="C:nucleus"/>
    <property type="evidence" value="ECO:0007669"/>
    <property type="project" value="UniProtKB-UniRule"/>
</dbReference>